<name>A0A026VZG2_OOCBI</name>
<gene>
    <name evidence="1" type="ORF">X777_12582</name>
</gene>
<dbReference type="Proteomes" id="UP000053097">
    <property type="component" value="Unassembled WGS sequence"/>
</dbReference>
<evidence type="ECO:0000313" key="2">
    <source>
        <dbReference type="Proteomes" id="UP000053097"/>
    </source>
</evidence>
<keyword evidence="2" id="KW-1185">Reference proteome</keyword>
<proteinExistence type="predicted"/>
<organism evidence="1 2">
    <name type="scientific">Ooceraea biroi</name>
    <name type="common">Clonal raider ant</name>
    <name type="synonym">Cerapachys biroi</name>
    <dbReference type="NCBI Taxonomy" id="2015173"/>
    <lineage>
        <taxon>Eukaryota</taxon>
        <taxon>Metazoa</taxon>
        <taxon>Ecdysozoa</taxon>
        <taxon>Arthropoda</taxon>
        <taxon>Hexapoda</taxon>
        <taxon>Insecta</taxon>
        <taxon>Pterygota</taxon>
        <taxon>Neoptera</taxon>
        <taxon>Endopterygota</taxon>
        <taxon>Hymenoptera</taxon>
        <taxon>Apocrita</taxon>
        <taxon>Aculeata</taxon>
        <taxon>Formicoidea</taxon>
        <taxon>Formicidae</taxon>
        <taxon>Dorylinae</taxon>
        <taxon>Ooceraea</taxon>
    </lineage>
</organism>
<dbReference type="EMBL" id="KK107536">
    <property type="protein sequence ID" value="EZA49173.1"/>
    <property type="molecule type" value="Genomic_DNA"/>
</dbReference>
<sequence>RNTCWGDFFINKTLGLHGRRRISLGQVTFVITSSHGSPRVDFGGGMSLLLIGSKSSYDLRSLQLTYQTLFSRCRMPNACQVSWPNHSLSEFDLLLIYYITSFLGGEKKVNLNKNSFRR</sequence>
<reference evidence="1 2" key="1">
    <citation type="journal article" date="2014" name="Curr. Biol.">
        <title>The genome of the clonal raider ant Cerapachys biroi.</title>
        <authorList>
            <person name="Oxley P.R."/>
            <person name="Ji L."/>
            <person name="Fetter-Pruneda I."/>
            <person name="McKenzie S.K."/>
            <person name="Li C."/>
            <person name="Hu H."/>
            <person name="Zhang G."/>
            <person name="Kronauer D.J."/>
        </authorList>
    </citation>
    <scope>NUCLEOTIDE SEQUENCE [LARGE SCALE GENOMIC DNA]</scope>
</reference>
<feature type="non-terminal residue" evidence="1">
    <location>
        <position position="1"/>
    </location>
</feature>
<dbReference type="AlphaFoldDB" id="A0A026VZG2"/>
<evidence type="ECO:0000313" key="1">
    <source>
        <dbReference type="EMBL" id="EZA49173.1"/>
    </source>
</evidence>
<protein>
    <submittedName>
        <fullName evidence="1">Uncharacterized protein</fullName>
    </submittedName>
</protein>
<accession>A0A026VZG2</accession>